<dbReference type="PROSITE" id="PS50112">
    <property type="entry name" value="PAS"/>
    <property type="match status" value="1"/>
</dbReference>
<organism evidence="10 11">
    <name type="scientific">Candidatus Falkowbacteria bacterium RIFOXYA2_FULL_38_12</name>
    <dbReference type="NCBI Taxonomy" id="1797993"/>
    <lineage>
        <taxon>Bacteria</taxon>
        <taxon>Candidatus Falkowiibacteriota</taxon>
    </lineage>
</organism>
<name>A0A1F5S2U0_9BACT</name>
<comment type="catalytic activity">
    <reaction evidence="1">
        <text>ATP + protein L-histidine = ADP + protein N-phospho-L-histidine.</text>
        <dbReference type="EC" id="2.7.13.3"/>
    </reaction>
</comment>
<dbReference type="Gene3D" id="3.30.450.40">
    <property type="match status" value="1"/>
</dbReference>
<evidence type="ECO:0000256" key="5">
    <source>
        <dbReference type="ARBA" id="ARBA00022777"/>
    </source>
</evidence>
<comment type="caution">
    <text evidence="10">The sequence shown here is derived from an EMBL/GenBank/DDBJ whole genome shotgun (WGS) entry which is preliminary data.</text>
</comment>
<dbReference type="InterPro" id="IPR005467">
    <property type="entry name" value="His_kinase_dom"/>
</dbReference>
<dbReference type="PROSITE" id="PS50109">
    <property type="entry name" value="HIS_KIN"/>
    <property type="match status" value="1"/>
</dbReference>
<dbReference type="Proteomes" id="UP000177407">
    <property type="component" value="Unassembled WGS sequence"/>
</dbReference>
<dbReference type="InterPro" id="IPR003594">
    <property type="entry name" value="HATPase_dom"/>
</dbReference>
<protein>
    <recommendedName>
        <fullName evidence="2">histidine kinase</fullName>
        <ecNumber evidence="2">2.7.13.3</ecNumber>
    </recommendedName>
</protein>
<evidence type="ECO:0000259" key="8">
    <source>
        <dbReference type="PROSITE" id="PS50109"/>
    </source>
</evidence>
<dbReference type="SMART" id="SM00388">
    <property type="entry name" value="HisKA"/>
    <property type="match status" value="1"/>
</dbReference>
<dbReference type="SUPFAM" id="SSF55781">
    <property type="entry name" value="GAF domain-like"/>
    <property type="match status" value="1"/>
</dbReference>
<keyword evidence="7" id="KW-0472">Membrane</keyword>
<dbReference type="AlphaFoldDB" id="A0A1F5S2U0"/>
<evidence type="ECO:0000313" key="10">
    <source>
        <dbReference type="EMBL" id="OGF20743.1"/>
    </source>
</evidence>
<evidence type="ECO:0000256" key="7">
    <source>
        <dbReference type="SAM" id="Phobius"/>
    </source>
</evidence>
<dbReference type="CDD" id="cd00082">
    <property type="entry name" value="HisKA"/>
    <property type="match status" value="1"/>
</dbReference>
<keyword evidence="3" id="KW-0597">Phosphoprotein</keyword>
<dbReference type="SUPFAM" id="SSF55785">
    <property type="entry name" value="PYP-like sensor domain (PAS domain)"/>
    <property type="match status" value="1"/>
</dbReference>
<keyword evidence="7" id="KW-0812">Transmembrane</keyword>
<dbReference type="SMART" id="SM00065">
    <property type="entry name" value="GAF"/>
    <property type="match status" value="1"/>
</dbReference>
<keyword evidence="7" id="KW-1133">Transmembrane helix</keyword>
<dbReference type="PRINTS" id="PR00344">
    <property type="entry name" value="BCTRLSENSOR"/>
</dbReference>
<dbReference type="Gene3D" id="3.30.565.10">
    <property type="entry name" value="Histidine kinase-like ATPase, C-terminal domain"/>
    <property type="match status" value="1"/>
</dbReference>
<keyword evidence="6" id="KW-0175">Coiled coil</keyword>
<proteinExistence type="predicted"/>
<dbReference type="InterPro" id="IPR003018">
    <property type="entry name" value="GAF"/>
</dbReference>
<dbReference type="Gene3D" id="3.30.450.20">
    <property type="entry name" value="PAS domain"/>
    <property type="match status" value="1"/>
</dbReference>
<dbReference type="SMART" id="SM00387">
    <property type="entry name" value="HATPase_c"/>
    <property type="match status" value="1"/>
</dbReference>
<dbReference type="InterPro" id="IPR004358">
    <property type="entry name" value="Sig_transdc_His_kin-like_C"/>
</dbReference>
<dbReference type="GO" id="GO:0000155">
    <property type="term" value="F:phosphorelay sensor kinase activity"/>
    <property type="evidence" value="ECO:0007669"/>
    <property type="project" value="InterPro"/>
</dbReference>
<dbReference type="InterPro" id="IPR035965">
    <property type="entry name" value="PAS-like_dom_sf"/>
</dbReference>
<dbReference type="InterPro" id="IPR029016">
    <property type="entry name" value="GAF-like_dom_sf"/>
</dbReference>
<dbReference type="PANTHER" id="PTHR43547">
    <property type="entry name" value="TWO-COMPONENT HISTIDINE KINASE"/>
    <property type="match status" value="1"/>
</dbReference>
<dbReference type="Pfam" id="PF13185">
    <property type="entry name" value="GAF_2"/>
    <property type="match status" value="1"/>
</dbReference>
<dbReference type="SUPFAM" id="SSF55874">
    <property type="entry name" value="ATPase domain of HSP90 chaperone/DNA topoisomerase II/histidine kinase"/>
    <property type="match status" value="1"/>
</dbReference>
<evidence type="ECO:0000256" key="6">
    <source>
        <dbReference type="SAM" id="Coils"/>
    </source>
</evidence>
<dbReference type="CDD" id="cd00075">
    <property type="entry name" value="HATPase"/>
    <property type="match status" value="1"/>
</dbReference>
<dbReference type="EC" id="2.7.13.3" evidence="2"/>
<evidence type="ECO:0000256" key="4">
    <source>
        <dbReference type="ARBA" id="ARBA00022679"/>
    </source>
</evidence>
<reference evidence="10 11" key="1">
    <citation type="journal article" date="2016" name="Nat. Commun.">
        <title>Thousands of microbial genomes shed light on interconnected biogeochemical processes in an aquifer system.</title>
        <authorList>
            <person name="Anantharaman K."/>
            <person name="Brown C.T."/>
            <person name="Hug L.A."/>
            <person name="Sharon I."/>
            <person name="Castelle C.J."/>
            <person name="Probst A.J."/>
            <person name="Thomas B.C."/>
            <person name="Singh A."/>
            <person name="Wilkins M.J."/>
            <person name="Karaoz U."/>
            <person name="Brodie E.L."/>
            <person name="Williams K.H."/>
            <person name="Hubbard S.S."/>
            <person name="Banfield J.F."/>
        </authorList>
    </citation>
    <scope>NUCLEOTIDE SEQUENCE [LARGE SCALE GENOMIC DNA]</scope>
</reference>
<dbReference type="InterPro" id="IPR000014">
    <property type="entry name" value="PAS"/>
</dbReference>
<feature type="transmembrane region" description="Helical" evidence="7">
    <location>
        <begin position="21"/>
        <end position="42"/>
    </location>
</feature>
<dbReference type="InterPro" id="IPR036890">
    <property type="entry name" value="HATPase_C_sf"/>
</dbReference>
<dbReference type="EMBL" id="MFGA01000020">
    <property type="protein sequence ID" value="OGF20743.1"/>
    <property type="molecule type" value="Genomic_DNA"/>
</dbReference>
<feature type="domain" description="PAS" evidence="9">
    <location>
        <begin position="109"/>
        <end position="179"/>
    </location>
</feature>
<dbReference type="PANTHER" id="PTHR43547:SF2">
    <property type="entry name" value="HYBRID SIGNAL TRANSDUCTION HISTIDINE KINASE C"/>
    <property type="match status" value="1"/>
</dbReference>
<gene>
    <name evidence="10" type="ORF">A2257_03145</name>
</gene>
<dbReference type="Gene3D" id="1.10.287.130">
    <property type="match status" value="1"/>
</dbReference>
<feature type="domain" description="Histidine kinase" evidence="8">
    <location>
        <begin position="436"/>
        <end position="654"/>
    </location>
</feature>
<evidence type="ECO:0000256" key="1">
    <source>
        <dbReference type="ARBA" id="ARBA00000085"/>
    </source>
</evidence>
<dbReference type="FunFam" id="3.30.565.10:FF:000006">
    <property type="entry name" value="Sensor histidine kinase WalK"/>
    <property type="match status" value="1"/>
</dbReference>
<keyword evidence="4" id="KW-0808">Transferase</keyword>
<sequence>MFSNIRKILREVFIKIKANITDYWLCYFWGVIGTAMAVFFILDQIVNNDFVLHEHFDYKSVLFDYFWAILPVLILVGSSFFYCDGKKSLQRKLKLEEELREKKNEFEEMSQFYKKIVDNVPVSILTLDKKGIVTLVNPYFDELAGEVGAKHLGRSIFDFSFVKRSEELNRRYRNLFYKGESFCYLDYPHISSEGPEKTKYFNIYAVPLKRDGKIEGAISVAQDNTEAFVAFLESKTRARQFHFVNQISRAINSVLDLKEVLWLILRNAVKLSNTTGGAILLAENDGVLVVKEAYNMPSGWQGLRLKIGEGLCGHAAEIMEPYFSNNVDQDPYFIKDPENKDVKSELAIPIISERKAIGVIKIDSDRLGRFSKDDVDLMTILANNAAIAIKNSQLYGEIKNFNKTLGEEVSFRTKELAVINEKLAKSIELKSQFIADASHELRTPLTIIKGNIDVTLGDENSDKSDFCETLKLIDEEIKHMSGILADLMILTHAGVGKLHLKRENIEMDNLLKGAIQAMDVLANEKKIFIKLKAENKMMVFVDEDKILKLLLNLISNAIKYGNEGGWIKILAFSRGSERIVSISDNGIGIPEKDIPFIFERFYRVDKVRTREQIGGSGLGLAICKSIIDAHGGEIEVKSKLGIGSEFIIKLPGDYIDFQEG</sequence>
<dbReference type="Pfam" id="PF00512">
    <property type="entry name" value="HisKA"/>
    <property type="match status" value="1"/>
</dbReference>
<evidence type="ECO:0000256" key="3">
    <source>
        <dbReference type="ARBA" id="ARBA00022553"/>
    </source>
</evidence>
<feature type="coiled-coil region" evidence="6">
    <location>
        <begin position="85"/>
        <end position="112"/>
    </location>
</feature>
<keyword evidence="5" id="KW-0418">Kinase</keyword>
<evidence type="ECO:0000313" key="11">
    <source>
        <dbReference type="Proteomes" id="UP000177407"/>
    </source>
</evidence>
<dbReference type="Pfam" id="PF02518">
    <property type="entry name" value="HATPase_c"/>
    <property type="match status" value="1"/>
</dbReference>
<evidence type="ECO:0000256" key="2">
    <source>
        <dbReference type="ARBA" id="ARBA00012438"/>
    </source>
</evidence>
<feature type="transmembrane region" description="Helical" evidence="7">
    <location>
        <begin position="62"/>
        <end position="83"/>
    </location>
</feature>
<dbReference type="InterPro" id="IPR013656">
    <property type="entry name" value="PAS_4"/>
</dbReference>
<dbReference type="Pfam" id="PF08448">
    <property type="entry name" value="PAS_4"/>
    <property type="match status" value="1"/>
</dbReference>
<dbReference type="NCBIfam" id="TIGR00229">
    <property type="entry name" value="sensory_box"/>
    <property type="match status" value="1"/>
</dbReference>
<dbReference type="InterPro" id="IPR003661">
    <property type="entry name" value="HisK_dim/P_dom"/>
</dbReference>
<dbReference type="InterPro" id="IPR036097">
    <property type="entry name" value="HisK_dim/P_sf"/>
</dbReference>
<accession>A0A1F5S2U0</accession>
<dbReference type="SUPFAM" id="SSF47384">
    <property type="entry name" value="Homodimeric domain of signal transducing histidine kinase"/>
    <property type="match status" value="1"/>
</dbReference>
<evidence type="ECO:0000259" key="9">
    <source>
        <dbReference type="PROSITE" id="PS50112"/>
    </source>
</evidence>